<organism evidence="2 3">
    <name type="scientific">Muricoccus pecuniae</name>
    <dbReference type="NCBI Taxonomy" id="693023"/>
    <lineage>
        <taxon>Bacteria</taxon>
        <taxon>Pseudomonadati</taxon>
        <taxon>Pseudomonadota</taxon>
        <taxon>Alphaproteobacteria</taxon>
        <taxon>Acetobacterales</taxon>
        <taxon>Roseomonadaceae</taxon>
        <taxon>Muricoccus</taxon>
    </lineage>
</organism>
<evidence type="ECO:0000256" key="1">
    <source>
        <dbReference type="SAM" id="Phobius"/>
    </source>
</evidence>
<feature type="transmembrane region" description="Helical" evidence="1">
    <location>
        <begin position="378"/>
        <end position="399"/>
    </location>
</feature>
<feature type="transmembrane region" description="Helical" evidence="1">
    <location>
        <begin position="213"/>
        <end position="232"/>
    </location>
</feature>
<keyword evidence="1" id="KW-0472">Membrane</keyword>
<dbReference type="EMBL" id="JACIJD010000001">
    <property type="protein sequence ID" value="MBB5692216.1"/>
    <property type="molecule type" value="Genomic_DNA"/>
</dbReference>
<keyword evidence="1" id="KW-1133">Transmembrane helix</keyword>
<accession>A0A840XWF6</accession>
<feature type="transmembrane region" description="Helical" evidence="1">
    <location>
        <begin position="462"/>
        <end position="481"/>
    </location>
</feature>
<name>A0A840XWF6_9PROT</name>
<feature type="transmembrane region" description="Helical" evidence="1">
    <location>
        <begin position="185"/>
        <end position="207"/>
    </location>
</feature>
<keyword evidence="1" id="KW-0812">Transmembrane</keyword>
<feature type="transmembrane region" description="Helical" evidence="1">
    <location>
        <begin position="432"/>
        <end position="450"/>
    </location>
</feature>
<feature type="transmembrane region" description="Helical" evidence="1">
    <location>
        <begin position="299"/>
        <end position="326"/>
    </location>
</feature>
<feature type="transmembrane region" description="Helical" evidence="1">
    <location>
        <begin position="404"/>
        <end position="420"/>
    </location>
</feature>
<dbReference type="RefSeq" id="WP_184512942.1">
    <property type="nucleotide sequence ID" value="NZ_JACIJD010000001.1"/>
</dbReference>
<keyword evidence="3" id="KW-1185">Reference proteome</keyword>
<evidence type="ECO:0000313" key="3">
    <source>
        <dbReference type="Proteomes" id="UP000580654"/>
    </source>
</evidence>
<sequence>MQDVASLPRRQDGTVAAAAPAAGSTLHPAGTVGPGPLDLDRLLGHAPADRLSLLLVAYLLLPALLFLPGWLAPEVGIPAALAAATAFALAPGWRQPWPLTAGMTALCLVLGLLWAGATGSHHLVYSSADWQIRDGVLRDLAAGPWPVAYREPDGSASLLRAPLGFYLPAGLVGRFAGFHAAQAALWLWTGLGFGLALMVLLLLARAVAPGRRAAGFAVMAGVFVLFHGLDLLPNMLLDWRFGTGPFASWERGGEWWPRFFQYSGHVTAILWAPNHAMPAWLLALLMLRHGASPGFARNLALPLVAGAFWSPVASAGAAVLAGVVLLRQEGWRGALRAVSPANLLAVVPAVPICLYLVAGSAAVPHGFLLAVHPAGKALAVWAAFLLLEVLCWAIPAALLVRGRVVSAAVVPLCLIPAYVFGPGNEMTARGGMAPLAVLAVAVGAALLAPARERRQRLARRALVGFGLIAALGAGMEASLLVKRPWPASAECPLPEAARHSVFAPTTDWAHYLTAWPEGAPAGLMREPQLRPAERPAGSPPCWPVRGP</sequence>
<feature type="transmembrane region" description="Helical" evidence="1">
    <location>
        <begin position="75"/>
        <end position="92"/>
    </location>
</feature>
<proteinExistence type="predicted"/>
<feature type="transmembrane region" description="Helical" evidence="1">
    <location>
        <begin position="99"/>
        <end position="117"/>
    </location>
</feature>
<reference evidence="2 3" key="1">
    <citation type="submission" date="2020-08" db="EMBL/GenBank/DDBJ databases">
        <title>Genomic Encyclopedia of Type Strains, Phase IV (KMG-IV): sequencing the most valuable type-strain genomes for metagenomic binning, comparative biology and taxonomic classification.</title>
        <authorList>
            <person name="Goeker M."/>
        </authorList>
    </citation>
    <scope>NUCLEOTIDE SEQUENCE [LARGE SCALE GENOMIC DNA]</scope>
    <source>
        <strain evidence="2 3">DSM 25622</strain>
    </source>
</reference>
<comment type="caution">
    <text evidence="2">The sequence shown here is derived from an EMBL/GenBank/DDBJ whole genome shotgun (WGS) entry which is preliminary data.</text>
</comment>
<dbReference type="Proteomes" id="UP000580654">
    <property type="component" value="Unassembled WGS sequence"/>
</dbReference>
<protein>
    <submittedName>
        <fullName evidence="2">Uncharacterized protein</fullName>
    </submittedName>
</protein>
<dbReference type="AlphaFoldDB" id="A0A840XWF6"/>
<gene>
    <name evidence="2" type="ORF">FHS87_000227</name>
</gene>
<feature type="transmembrane region" description="Helical" evidence="1">
    <location>
        <begin position="51"/>
        <end position="69"/>
    </location>
</feature>
<evidence type="ECO:0000313" key="2">
    <source>
        <dbReference type="EMBL" id="MBB5692216.1"/>
    </source>
</evidence>
<feature type="transmembrane region" description="Helical" evidence="1">
    <location>
        <begin position="338"/>
        <end position="358"/>
    </location>
</feature>